<dbReference type="InterPro" id="IPR009072">
    <property type="entry name" value="Histone-fold"/>
</dbReference>
<feature type="compositionally biased region" description="Basic residues" evidence="1">
    <location>
        <begin position="1"/>
        <end position="15"/>
    </location>
</feature>
<evidence type="ECO:0000313" key="3">
    <source>
        <dbReference type="EMBL" id="UYP45647.1"/>
    </source>
</evidence>
<keyword evidence="4" id="KW-1185">Reference proteome</keyword>
<sequence length="88" mass="9438">MAKKKAPAKKKKAAPKKAASGARSTYIAKAPIRRLMKEEGAGLVAEEAVVLLIEELTKVAKNLTKKAVKVVKDDKRKRVTAADVIAAE</sequence>
<dbReference type="Proteomes" id="UP001208689">
    <property type="component" value="Chromosome"/>
</dbReference>
<feature type="domain" description="Transcription factor CBF/NF-Y/archaeal histone" evidence="2">
    <location>
        <begin position="29"/>
        <end position="87"/>
    </location>
</feature>
<evidence type="ECO:0000256" key="1">
    <source>
        <dbReference type="SAM" id="MobiDB-lite"/>
    </source>
</evidence>
<name>A0ABY6HQ75_9ARCH</name>
<dbReference type="Gene3D" id="1.10.20.10">
    <property type="entry name" value="Histone, subunit A"/>
    <property type="match status" value="1"/>
</dbReference>
<evidence type="ECO:0000313" key="4">
    <source>
        <dbReference type="Proteomes" id="UP001208689"/>
    </source>
</evidence>
<organism evidence="3 4">
    <name type="scientific">Candidatus Lokiarchaeum ossiferum</name>
    <dbReference type="NCBI Taxonomy" id="2951803"/>
    <lineage>
        <taxon>Archaea</taxon>
        <taxon>Promethearchaeati</taxon>
        <taxon>Promethearchaeota</taxon>
        <taxon>Promethearchaeia</taxon>
        <taxon>Promethearchaeales</taxon>
        <taxon>Promethearchaeaceae</taxon>
        <taxon>Candidatus Lokiarchaeum</taxon>
    </lineage>
</organism>
<dbReference type="Pfam" id="PF00808">
    <property type="entry name" value="CBFD_NFYB_HMF"/>
    <property type="match status" value="1"/>
</dbReference>
<dbReference type="SUPFAM" id="SSF47113">
    <property type="entry name" value="Histone-fold"/>
    <property type="match status" value="1"/>
</dbReference>
<protein>
    <recommendedName>
        <fullName evidence="2">Transcription factor CBF/NF-Y/archaeal histone domain-containing protein</fullName>
    </recommendedName>
</protein>
<proteinExistence type="predicted"/>
<accession>A0ABY6HQ75</accession>
<dbReference type="InterPro" id="IPR003958">
    <property type="entry name" value="CBFA_NFYB_domain"/>
</dbReference>
<reference evidence="3" key="1">
    <citation type="submission" date="2022-09" db="EMBL/GenBank/DDBJ databases">
        <title>Actin cytoskeleton and complex cell architecture in an #Asgard archaeon.</title>
        <authorList>
            <person name="Ponce Toledo R.I."/>
            <person name="Schleper C."/>
            <person name="Rodrigues Oliveira T."/>
            <person name="Wollweber F."/>
            <person name="Xu J."/>
            <person name="Rittmann S."/>
            <person name="Klingl A."/>
            <person name="Pilhofer M."/>
        </authorList>
    </citation>
    <scope>NUCLEOTIDE SEQUENCE</scope>
    <source>
        <strain evidence="3">B-35</strain>
    </source>
</reference>
<evidence type="ECO:0000259" key="2">
    <source>
        <dbReference type="Pfam" id="PF00808"/>
    </source>
</evidence>
<feature type="region of interest" description="Disordered" evidence="1">
    <location>
        <begin position="1"/>
        <end position="23"/>
    </location>
</feature>
<dbReference type="EMBL" id="CP104013">
    <property type="protein sequence ID" value="UYP45647.1"/>
    <property type="molecule type" value="Genomic_DNA"/>
</dbReference>
<gene>
    <name evidence="3" type="ORF">NEF87_001932</name>
</gene>